<evidence type="ECO:0000313" key="2">
    <source>
        <dbReference type="Proteomes" id="UP000001882"/>
    </source>
</evidence>
<proteinExistence type="predicted"/>
<dbReference type="STRING" id="304371.MCP_0416"/>
<dbReference type="Proteomes" id="UP000001882">
    <property type="component" value="Chromosome"/>
</dbReference>
<dbReference type="EMBL" id="AP011532">
    <property type="protein sequence ID" value="BAI60488.1"/>
    <property type="molecule type" value="Genomic_DNA"/>
</dbReference>
<dbReference type="eggNOG" id="arCOG11016">
    <property type="taxonomic scope" value="Archaea"/>
</dbReference>
<reference evidence="2" key="3">
    <citation type="journal article" date="2011" name="PLoS ONE">
        <title>Genome sequence of a mesophilic hydrogenotrophic methanogen Methanocella paludicola, the first cultivated representative of the order Methanocellales.</title>
        <authorList>
            <person name="Sakai S."/>
            <person name="Takaki Y."/>
            <person name="Shimamura S."/>
            <person name="Sekine M."/>
            <person name="Tajima T."/>
            <person name="Kosugi H."/>
            <person name="Ichikawa N."/>
            <person name="Tasumi E."/>
            <person name="Hiraki A.T."/>
            <person name="Shimizu A."/>
            <person name="Kato Y."/>
            <person name="Nishiko R."/>
            <person name="Mori K."/>
            <person name="Fujita N."/>
            <person name="Imachi H."/>
            <person name="Takai K."/>
        </authorList>
    </citation>
    <scope>NUCLEOTIDE SEQUENCE [LARGE SCALE GENOMIC DNA]</scope>
    <source>
        <strain evidence="2">DSM 17711 / JCM 13418 / NBRC 101707 / SANAE</strain>
    </source>
</reference>
<evidence type="ECO:0008006" key="3">
    <source>
        <dbReference type="Google" id="ProtNLM"/>
    </source>
</evidence>
<name>D1YVL6_METPS</name>
<dbReference type="InParanoid" id="D1YVL6"/>
<dbReference type="PROSITE" id="PS51257">
    <property type="entry name" value="PROKAR_LIPOPROTEIN"/>
    <property type="match status" value="1"/>
</dbReference>
<reference evidence="1 2" key="2">
    <citation type="journal article" date="2008" name="Int. J. Syst. Evol. Microbiol.">
        <title>Methanocella paludicola gen. nov., sp. nov., a methane-producing archaeon, the first isolate of the lineage 'Rice Cluster I', and proposal of the new archaeal order Methanocellales ord. nov.</title>
        <authorList>
            <person name="Sakai S."/>
            <person name="Imachi H."/>
            <person name="Hanada S."/>
            <person name="Ohashi A."/>
            <person name="Harada H."/>
            <person name="Kamagata Y."/>
        </authorList>
    </citation>
    <scope>NUCLEOTIDE SEQUENCE [LARGE SCALE GENOMIC DNA]</scope>
    <source>
        <strain evidence="2">DSM 17711 / JCM 13418 / NBRC 101707 / SANAE</strain>
    </source>
</reference>
<dbReference type="KEGG" id="mpd:MCP_0416"/>
<sequence length="198" mass="20714">MNSKYSVILAILVVLTAMAAAGCTTTSPAATATPAASQAPATSATATASATTPASSMPTLDFNSLKVLEYKITSDVDGQSTSMNMRWEFGASDVRMKITSEGMTVMDMTVPRDQASGTEGSGALGDAMSDDFSTTLVNAGPDVVTVPKGQYTCTKYTVTDGNAVSTYWIANNVPLPIKMTQSENGKETMTMELVDYQV</sequence>
<accession>D1YVL6</accession>
<gene>
    <name evidence="1" type="ordered locus">MCP_0416</name>
</gene>
<evidence type="ECO:0000313" key="1">
    <source>
        <dbReference type="EMBL" id="BAI60488.1"/>
    </source>
</evidence>
<reference evidence="1 2" key="1">
    <citation type="journal article" date="2007" name="Appl. Environ. Microbiol.">
        <title>Isolation of key methanogens for global methane emission from rice paddy fields: a novel isolate affiliated with the clone cluster rice cluster I.</title>
        <authorList>
            <person name="Sakai S."/>
            <person name="Imachi H."/>
            <person name="Sekiguchi Y."/>
            <person name="Ohashi A."/>
            <person name="Harada H."/>
            <person name="Kamagata Y."/>
        </authorList>
    </citation>
    <scope>NUCLEOTIDE SEQUENCE [LARGE SCALE GENOMIC DNA]</scope>
    <source>
        <strain evidence="2">DSM 17711 / JCM 13418 / NBRC 101707 / SANAE</strain>
    </source>
</reference>
<organism evidence="1 2">
    <name type="scientific">Methanocella paludicola (strain DSM 17711 / JCM 13418 / NBRC 101707 / SANAE)</name>
    <dbReference type="NCBI Taxonomy" id="304371"/>
    <lineage>
        <taxon>Archaea</taxon>
        <taxon>Methanobacteriati</taxon>
        <taxon>Methanobacteriota</taxon>
        <taxon>Stenosarchaea group</taxon>
        <taxon>Methanomicrobia</taxon>
        <taxon>Methanocellales</taxon>
        <taxon>Methanocellaceae</taxon>
        <taxon>Methanocella</taxon>
    </lineage>
</organism>
<protein>
    <recommendedName>
        <fullName evidence="3">DUF4412 domain-containing protein</fullName>
    </recommendedName>
</protein>
<dbReference type="AlphaFoldDB" id="D1YVL6"/>
<keyword evidence="2" id="KW-1185">Reference proteome</keyword>